<dbReference type="AlphaFoldDB" id="I4Z5D1"/>
<dbReference type="RefSeq" id="WP_009453503.1">
    <property type="nucleotide sequence ID" value="NZ_JH660684.1"/>
</dbReference>
<dbReference type="GeneID" id="92352293"/>
<dbReference type="HOGENOM" id="CLU_1989905_0_0_4"/>
<reference evidence="1 2" key="1">
    <citation type="submission" date="2012-04" db="EMBL/GenBank/DDBJ databases">
        <title>Improved High-Quality Draft sequence of Leptothrix ochracea L12.</title>
        <authorList>
            <consortium name="US DOE Joint Genome Institute"/>
            <person name="Lucas S."/>
            <person name="Han J."/>
            <person name="Lapidus A."/>
            <person name="Cheng J.-F."/>
            <person name="Goodwin L."/>
            <person name="Pitluck S."/>
            <person name="Peters L."/>
            <person name="Zeytun A."/>
            <person name="Detter J.C."/>
            <person name="Han C."/>
            <person name="Tapia R."/>
            <person name="Land M."/>
            <person name="Hauser L."/>
            <person name="Kyrpides N."/>
            <person name="Ivanova N."/>
            <person name="Pagani I."/>
            <person name="Stepanauskas R."/>
            <person name="Masland D."/>
            <person name="Poulton N."/>
            <person name="Emerson D."/>
            <person name="Fleming E."/>
            <person name="Woyke T."/>
        </authorList>
    </citation>
    <scope>NUCLEOTIDE SEQUENCE [LARGE SCALE GENOMIC DNA]</scope>
    <source>
        <strain evidence="1 2">L12</strain>
    </source>
</reference>
<evidence type="ECO:0000313" key="1">
    <source>
        <dbReference type="EMBL" id="EIM31423.1"/>
    </source>
</evidence>
<organism evidence="1 2">
    <name type="scientific">Leptothrix ochracea L12</name>
    <dbReference type="NCBI Taxonomy" id="735332"/>
    <lineage>
        <taxon>Bacteria</taxon>
        <taxon>Pseudomonadati</taxon>
        <taxon>Pseudomonadota</taxon>
        <taxon>Betaproteobacteria</taxon>
        <taxon>Burkholderiales</taxon>
        <taxon>Sphaerotilaceae</taxon>
        <taxon>Leptothrix</taxon>
    </lineage>
</organism>
<protein>
    <submittedName>
        <fullName evidence="1">Uncharacterized protein</fullName>
    </submittedName>
</protein>
<accession>I4Z5D1</accession>
<evidence type="ECO:0000313" key="2">
    <source>
        <dbReference type="Proteomes" id="UP000053899"/>
    </source>
</evidence>
<proteinExistence type="predicted"/>
<name>I4Z5D1_9BURK</name>
<gene>
    <name evidence="1" type="ORF">LepocDRAFT_00001510</name>
</gene>
<dbReference type="Proteomes" id="UP000053899">
    <property type="component" value="Unassembled WGS sequence"/>
</dbReference>
<keyword evidence="2" id="KW-1185">Reference proteome</keyword>
<dbReference type="EMBL" id="JH660684">
    <property type="protein sequence ID" value="EIM31423.1"/>
    <property type="molecule type" value="Genomic_DNA"/>
</dbReference>
<sequence length="125" mass="12969">MSQDPDALKQIAQHLDDLAEQVPVDAARTPQEAQSLMEQVQALGSAASKLRLAAIEELLGESSVSLSDIIDATASAHGFIKTVQDLDKAIMVLGDVVALAQAVASGNAPLIGPAMAHLMQDARTA</sequence>